<dbReference type="SUPFAM" id="SSF50249">
    <property type="entry name" value="Nucleic acid-binding proteins"/>
    <property type="match status" value="1"/>
</dbReference>
<sequence length="172" mass="18616">MTERSEGIKKHGPVVTPSDEGGPMTERSEGIKKHAPVVTPSDTGGFMTAAGPIRRDGRGDPFFDGAAEDRLVVPRCASCERWFAPDATGCPGCGTDDLTWAEATGEAMLVSWAVTHSRTGETAPLALVELAEGPWMYTRLETDSPRAGLPLRARFVHPDEGESYPVFEERDR</sequence>
<feature type="domain" description="ChsH2 rubredoxin-like zinc ribbon" evidence="3">
    <location>
        <begin position="63"/>
        <end position="98"/>
    </location>
</feature>
<dbReference type="PANTHER" id="PTHR34075">
    <property type="entry name" value="BLR3430 PROTEIN"/>
    <property type="match status" value="1"/>
</dbReference>
<gene>
    <name evidence="4" type="ORF">Airi01_000760</name>
</gene>
<evidence type="ECO:0000313" key="5">
    <source>
        <dbReference type="Proteomes" id="UP001165135"/>
    </source>
</evidence>
<dbReference type="InterPro" id="IPR052513">
    <property type="entry name" value="Thioester_dehydratase-like"/>
</dbReference>
<proteinExistence type="predicted"/>
<organism evidence="4 5">
    <name type="scientific">Actinoallomurus iriomotensis</name>
    <dbReference type="NCBI Taxonomy" id="478107"/>
    <lineage>
        <taxon>Bacteria</taxon>
        <taxon>Bacillati</taxon>
        <taxon>Actinomycetota</taxon>
        <taxon>Actinomycetes</taxon>
        <taxon>Streptosporangiales</taxon>
        <taxon>Thermomonosporaceae</taxon>
        <taxon>Actinoallomurus</taxon>
    </lineage>
</organism>
<dbReference type="Proteomes" id="UP001165135">
    <property type="component" value="Unassembled WGS sequence"/>
</dbReference>
<protein>
    <recommendedName>
        <fullName evidence="6">DUF35 domain-containing protein</fullName>
    </recommendedName>
</protein>
<dbReference type="PANTHER" id="PTHR34075:SF5">
    <property type="entry name" value="BLR3430 PROTEIN"/>
    <property type="match status" value="1"/>
</dbReference>
<dbReference type="InterPro" id="IPR022002">
    <property type="entry name" value="ChsH2_Znr"/>
</dbReference>
<evidence type="ECO:0000256" key="1">
    <source>
        <dbReference type="SAM" id="MobiDB-lite"/>
    </source>
</evidence>
<evidence type="ECO:0000259" key="2">
    <source>
        <dbReference type="Pfam" id="PF01796"/>
    </source>
</evidence>
<name>A0A9W6R9I1_9ACTN</name>
<dbReference type="InterPro" id="IPR012340">
    <property type="entry name" value="NA-bd_OB-fold"/>
</dbReference>
<reference evidence="4" key="1">
    <citation type="submission" date="2023-03" db="EMBL/GenBank/DDBJ databases">
        <title>Actinoallomurus iriomotensis NBRC 103681.</title>
        <authorList>
            <person name="Ichikawa N."/>
            <person name="Sato H."/>
            <person name="Tonouchi N."/>
        </authorList>
    </citation>
    <scope>NUCLEOTIDE SEQUENCE</scope>
    <source>
        <strain evidence="4">NBRC 103681</strain>
    </source>
</reference>
<feature type="region of interest" description="Disordered" evidence="1">
    <location>
        <begin position="1"/>
        <end position="58"/>
    </location>
</feature>
<dbReference type="AlphaFoldDB" id="A0A9W6R9I1"/>
<evidence type="ECO:0000313" key="4">
    <source>
        <dbReference type="EMBL" id="GLY71809.1"/>
    </source>
</evidence>
<dbReference type="EMBL" id="BSTJ01000001">
    <property type="protein sequence ID" value="GLY71809.1"/>
    <property type="molecule type" value="Genomic_DNA"/>
</dbReference>
<feature type="domain" description="ChsH2 C-terminal OB-fold" evidence="2">
    <location>
        <begin position="100"/>
        <end position="156"/>
    </location>
</feature>
<accession>A0A9W6R9I1</accession>
<evidence type="ECO:0000259" key="3">
    <source>
        <dbReference type="Pfam" id="PF12172"/>
    </source>
</evidence>
<comment type="caution">
    <text evidence="4">The sequence shown here is derived from an EMBL/GenBank/DDBJ whole genome shotgun (WGS) entry which is preliminary data.</text>
</comment>
<dbReference type="InterPro" id="IPR002878">
    <property type="entry name" value="ChsH2_C"/>
</dbReference>
<evidence type="ECO:0008006" key="6">
    <source>
        <dbReference type="Google" id="ProtNLM"/>
    </source>
</evidence>
<dbReference type="Pfam" id="PF12172">
    <property type="entry name" value="zf-ChsH2"/>
    <property type="match status" value="1"/>
</dbReference>
<dbReference type="Gene3D" id="6.10.30.10">
    <property type="match status" value="1"/>
</dbReference>
<dbReference type="Pfam" id="PF01796">
    <property type="entry name" value="OB_ChsH2_C"/>
    <property type="match status" value="1"/>
</dbReference>